<evidence type="ECO:0000256" key="2">
    <source>
        <dbReference type="ARBA" id="ARBA00022603"/>
    </source>
</evidence>
<dbReference type="NCBIfam" id="NF000849">
    <property type="entry name" value="PRK00075.1-1"/>
    <property type="match status" value="1"/>
</dbReference>
<dbReference type="OrthoDB" id="6439987at2"/>
<keyword evidence="7" id="KW-1185">Reference proteome</keyword>
<dbReference type="EC" id="2.1.1.195" evidence="5"/>
<evidence type="ECO:0000313" key="6">
    <source>
        <dbReference type="EMBL" id="SHO45433.1"/>
    </source>
</evidence>
<comment type="pathway">
    <text evidence="5">Cofactor biosynthesis; adenosylcobalamin biosynthesis; cob(II)yrinate a,c-diamide from sirohydrochlorin (anaerobic route): step 6/10.</text>
</comment>
<dbReference type="GO" id="GO:0032259">
    <property type="term" value="P:methylation"/>
    <property type="evidence" value="ECO:0007669"/>
    <property type="project" value="UniProtKB-KW"/>
</dbReference>
<comment type="similarity">
    <text evidence="5">Belongs to the CbiD family.</text>
</comment>
<dbReference type="Gene3D" id="3.30.2110.10">
    <property type="entry name" value="CbiD-like"/>
    <property type="match status" value="1"/>
</dbReference>
<dbReference type="NCBIfam" id="TIGR00312">
    <property type="entry name" value="cbiD"/>
    <property type="match status" value="1"/>
</dbReference>
<reference evidence="6 7" key="1">
    <citation type="submission" date="2016-12" db="EMBL/GenBank/DDBJ databases">
        <authorList>
            <person name="Song W.-J."/>
            <person name="Kurnit D.M."/>
        </authorList>
    </citation>
    <scope>NUCLEOTIDE SEQUENCE [LARGE SCALE GENOMIC DNA]</scope>
    <source>
        <strain evidence="6 7">DSM 18488</strain>
    </source>
</reference>
<dbReference type="HAMAP" id="MF_00787">
    <property type="entry name" value="CbiD"/>
    <property type="match status" value="1"/>
</dbReference>
<evidence type="ECO:0000313" key="7">
    <source>
        <dbReference type="Proteomes" id="UP000184603"/>
    </source>
</evidence>
<dbReference type="SUPFAM" id="SSF111342">
    <property type="entry name" value="CbiD-like"/>
    <property type="match status" value="1"/>
</dbReference>
<dbReference type="UniPathway" id="UPA00148">
    <property type="reaction ID" value="UER00227"/>
</dbReference>
<dbReference type="PANTHER" id="PTHR35863:SF1">
    <property type="entry name" value="COBALT-PRECORRIN-5B C(1)-METHYLTRANSFERASE"/>
    <property type="match status" value="1"/>
</dbReference>
<keyword evidence="2 5" id="KW-0489">Methyltransferase</keyword>
<dbReference type="Pfam" id="PF01888">
    <property type="entry name" value="CbiD"/>
    <property type="match status" value="1"/>
</dbReference>
<proteinExistence type="inferred from homology"/>
<dbReference type="GO" id="GO:0019251">
    <property type="term" value="P:anaerobic cobalamin biosynthetic process"/>
    <property type="evidence" value="ECO:0007669"/>
    <property type="project" value="UniProtKB-UniRule"/>
</dbReference>
<dbReference type="InterPro" id="IPR002748">
    <property type="entry name" value="CbiD"/>
</dbReference>
<sequence>MKKLRSGYTTGACAAAAAKGATLCLLSGHVVTEAEIPFPDGRRVRFAFDTCTPTVTGEQSCYVTVIKDAGDDPDVTNGAVIGASVTVIHEPSEKHPATITIVGGEGVGTVTKPGLAVQVGEPAINPVPRKMIQSAVLEAVEQCCGSSPIHLRVEIVVPEGRVLAAKTLNERLGIIGGISILGTTGIVRPVSAEAWTATITTAMEVAEATGNTEIVLSTGRTSEAALQQLCVFQPEAFIMMGDYLEFALKESAKYTFNRLHLAGMWAKIMKAALRIPQTHVRFGALEMEQAISLINKLGRTRNRDYLHGSNTARELYERLIDNNDQEIIRLVCEEARNYHQELSGKPVTVYLVHHNGRIEVQTEDEQ</sequence>
<keyword evidence="3 5" id="KW-0808">Transferase</keyword>
<dbReference type="STRING" id="1121416.SAMN02745220_01084"/>
<name>A0A1M7Y119_9BACT</name>
<evidence type="ECO:0000256" key="5">
    <source>
        <dbReference type="HAMAP-Rule" id="MF_00787"/>
    </source>
</evidence>
<protein>
    <recommendedName>
        <fullName evidence="5">Cobalt-precorrin-5B C(1)-methyltransferase</fullName>
        <ecNumber evidence="5">2.1.1.195</ecNumber>
    </recommendedName>
    <alternativeName>
        <fullName evidence="5">Cobalt-precorrin-6A synthase</fullName>
    </alternativeName>
</protein>
<dbReference type="AlphaFoldDB" id="A0A1M7Y119"/>
<gene>
    <name evidence="5" type="primary">cbiD</name>
    <name evidence="6" type="ORF">SAMN02745220_01084</name>
</gene>
<dbReference type="PIRSF" id="PIRSF026782">
    <property type="entry name" value="CbiD"/>
    <property type="match status" value="1"/>
</dbReference>
<dbReference type="GO" id="GO:0043780">
    <property type="term" value="F:cobalt-precorrin-5B C1-methyltransferase activity"/>
    <property type="evidence" value="ECO:0007669"/>
    <property type="project" value="RHEA"/>
</dbReference>
<dbReference type="InterPro" id="IPR036074">
    <property type="entry name" value="CbiD_sf"/>
</dbReference>
<dbReference type="Proteomes" id="UP000184603">
    <property type="component" value="Unassembled WGS sequence"/>
</dbReference>
<accession>A0A1M7Y119</accession>
<evidence type="ECO:0000256" key="1">
    <source>
        <dbReference type="ARBA" id="ARBA00022573"/>
    </source>
</evidence>
<organism evidence="6 7">
    <name type="scientific">Desulfopila aestuarii DSM 18488</name>
    <dbReference type="NCBI Taxonomy" id="1121416"/>
    <lineage>
        <taxon>Bacteria</taxon>
        <taxon>Pseudomonadati</taxon>
        <taxon>Thermodesulfobacteriota</taxon>
        <taxon>Desulfobulbia</taxon>
        <taxon>Desulfobulbales</taxon>
        <taxon>Desulfocapsaceae</taxon>
        <taxon>Desulfopila</taxon>
    </lineage>
</organism>
<dbReference type="PANTHER" id="PTHR35863">
    <property type="entry name" value="COBALT-PRECORRIN-5B C(1)-METHYLTRANSFERASE"/>
    <property type="match status" value="1"/>
</dbReference>
<evidence type="ECO:0000256" key="4">
    <source>
        <dbReference type="ARBA" id="ARBA00022691"/>
    </source>
</evidence>
<keyword evidence="1 5" id="KW-0169">Cobalamin biosynthesis</keyword>
<dbReference type="EMBL" id="FRFE01000004">
    <property type="protein sequence ID" value="SHO45433.1"/>
    <property type="molecule type" value="Genomic_DNA"/>
</dbReference>
<comment type="catalytic activity">
    <reaction evidence="5">
        <text>Co-precorrin-5B + S-adenosyl-L-methionine = Co-precorrin-6A + S-adenosyl-L-homocysteine</text>
        <dbReference type="Rhea" id="RHEA:26285"/>
        <dbReference type="ChEBI" id="CHEBI:57856"/>
        <dbReference type="ChEBI" id="CHEBI:59789"/>
        <dbReference type="ChEBI" id="CHEBI:60063"/>
        <dbReference type="ChEBI" id="CHEBI:60064"/>
        <dbReference type="EC" id="2.1.1.195"/>
    </reaction>
</comment>
<keyword evidence="4 5" id="KW-0949">S-adenosyl-L-methionine</keyword>
<dbReference type="RefSeq" id="WP_073612433.1">
    <property type="nucleotide sequence ID" value="NZ_FRFE01000004.1"/>
</dbReference>
<evidence type="ECO:0000256" key="3">
    <source>
        <dbReference type="ARBA" id="ARBA00022679"/>
    </source>
</evidence>
<comment type="function">
    <text evidence="5">Catalyzes the methylation of C-1 in cobalt-precorrin-5B to form cobalt-precorrin-6A.</text>
</comment>